<accession>A0A141SDK2</accession>
<dbReference type="RefSeq" id="YP_009244128.1">
    <property type="nucleotide sequence ID" value="NC_029858.1"/>
</dbReference>
<name>A0A141SDK2_GELEL</name>
<keyword evidence="3" id="KW-0687">Ribonucleoprotein</keyword>
<dbReference type="GeneID" id="27215861"/>
<evidence type="ECO:0000256" key="1">
    <source>
        <dbReference type="ARBA" id="ARBA00010111"/>
    </source>
</evidence>
<evidence type="ECO:0000256" key="3">
    <source>
        <dbReference type="ARBA" id="ARBA00023274"/>
    </source>
</evidence>
<protein>
    <submittedName>
        <fullName evidence="5">Ribosomal protein L34</fullName>
    </submittedName>
</protein>
<evidence type="ECO:0000313" key="5">
    <source>
        <dbReference type="EMBL" id="AMK96370.1"/>
    </source>
</evidence>
<dbReference type="GO" id="GO:1990904">
    <property type="term" value="C:ribonucleoprotein complex"/>
    <property type="evidence" value="ECO:0007669"/>
    <property type="project" value="UniProtKB-KW"/>
</dbReference>
<organism evidence="5">
    <name type="scientific">Gelidium elegans</name>
    <name type="common">Red alga</name>
    <dbReference type="NCBI Taxonomy" id="37200"/>
    <lineage>
        <taxon>Eukaryota</taxon>
        <taxon>Rhodophyta</taxon>
        <taxon>Florideophyceae</taxon>
        <taxon>Rhodymeniophycidae</taxon>
        <taxon>Gelidiales</taxon>
        <taxon>Gelidiaceae</taxon>
        <taxon>Gelidium</taxon>
    </lineage>
</organism>
<dbReference type="Gene3D" id="1.10.287.3980">
    <property type="match status" value="1"/>
</dbReference>
<sequence>MSKATLRGTNRKKLKKSGFRARMKTKQGQKVLNLRRKKGRKKIVD</sequence>
<dbReference type="GO" id="GO:0003735">
    <property type="term" value="F:structural constituent of ribosome"/>
    <property type="evidence" value="ECO:0007669"/>
    <property type="project" value="InterPro"/>
</dbReference>
<dbReference type="GO" id="GO:0006412">
    <property type="term" value="P:translation"/>
    <property type="evidence" value="ECO:0007669"/>
    <property type="project" value="InterPro"/>
</dbReference>
<keyword evidence="5" id="KW-0934">Plastid</keyword>
<dbReference type="NCBIfam" id="TIGR01030">
    <property type="entry name" value="rpmH_bact"/>
    <property type="match status" value="1"/>
</dbReference>
<dbReference type="Pfam" id="PF00468">
    <property type="entry name" value="Ribosomal_L34"/>
    <property type="match status" value="1"/>
</dbReference>
<evidence type="ECO:0000256" key="2">
    <source>
        <dbReference type="ARBA" id="ARBA00022980"/>
    </source>
</evidence>
<dbReference type="HAMAP" id="MF_00391">
    <property type="entry name" value="Ribosomal_bL34"/>
    <property type="match status" value="1"/>
</dbReference>
<reference evidence="5" key="1">
    <citation type="submission" date="2015-07" db="EMBL/GenBank/DDBJ databases">
        <title>Reconstructing the complex evolutionary history of mobile plasmids in red algal genomes.</title>
        <authorList>
            <person name="Lee J."/>
            <person name="Kim K.M."/>
            <person name="Yang E.C."/>
            <person name="Miller K.A."/>
            <person name="Boo S.M."/>
            <person name="Bhattacharya D."/>
            <person name="Yoon H.S."/>
        </authorList>
    </citation>
    <scope>NUCLEOTIDE SEQUENCE</scope>
</reference>
<dbReference type="EMBL" id="KT266786">
    <property type="protein sequence ID" value="AMK96370.1"/>
    <property type="molecule type" value="Genomic_DNA"/>
</dbReference>
<proteinExistence type="inferred from homology"/>
<keyword evidence="2 5" id="KW-0689">Ribosomal protein</keyword>
<dbReference type="InterPro" id="IPR000271">
    <property type="entry name" value="Ribosomal_bL34"/>
</dbReference>
<gene>
    <name evidence="5" type="primary">rpl34</name>
    <name evidence="5" type="ORF">Gele_119</name>
</gene>
<evidence type="ECO:0000256" key="4">
    <source>
        <dbReference type="SAM" id="MobiDB-lite"/>
    </source>
</evidence>
<feature type="compositionally biased region" description="Basic residues" evidence="4">
    <location>
        <begin position="9"/>
        <end position="27"/>
    </location>
</feature>
<dbReference type="AlphaFoldDB" id="A0A141SDK2"/>
<dbReference type="GO" id="GO:0005840">
    <property type="term" value="C:ribosome"/>
    <property type="evidence" value="ECO:0007669"/>
    <property type="project" value="UniProtKB-KW"/>
</dbReference>
<geneLocation type="plastid" evidence="5"/>
<feature type="region of interest" description="Disordered" evidence="4">
    <location>
        <begin position="1"/>
        <end position="27"/>
    </location>
</feature>
<comment type="similarity">
    <text evidence="1">Belongs to the bacterial ribosomal protein bL34 family.</text>
</comment>